<reference evidence="2" key="1">
    <citation type="submission" date="2020-09" db="EMBL/GenBank/DDBJ databases">
        <title>A novel bacterium of genus Paenibacillus, isolated from South China Sea.</title>
        <authorList>
            <person name="Huang H."/>
            <person name="Mo K."/>
            <person name="Hu Y."/>
        </authorList>
    </citation>
    <scope>NUCLEOTIDE SEQUENCE</scope>
    <source>
        <strain evidence="2">IB182363</strain>
    </source>
</reference>
<evidence type="ECO:0000313" key="2">
    <source>
        <dbReference type="EMBL" id="MBD2862166.1"/>
    </source>
</evidence>
<dbReference type="PANTHER" id="PTHR42912">
    <property type="entry name" value="METHYLTRANSFERASE"/>
    <property type="match status" value="1"/>
</dbReference>
<dbReference type="InterPro" id="IPR029063">
    <property type="entry name" value="SAM-dependent_MTases_sf"/>
</dbReference>
<protein>
    <submittedName>
        <fullName evidence="2">Methyltransferase domain-containing protein</fullName>
    </submittedName>
</protein>
<keyword evidence="2" id="KW-0489">Methyltransferase</keyword>
<dbReference type="AlphaFoldDB" id="A0A927C9Y4"/>
<dbReference type="Proteomes" id="UP000639396">
    <property type="component" value="Unassembled WGS sequence"/>
</dbReference>
<dbReference type="InterPro" id="IPR013216">
    <property type="entry name" value="Methyltransf_11"/>
</dbReference>
<dbReference type="GO" id="GO:0008757">
    <property type="term" value="F:S-adenosylmethionine-dependent methyltransferase activity"/>
    <property type="evidence" value="ECO:0007669"/>
    <property type="project" value="InterPro"/>
</dbReference>
<dbReference type="Gene3D" id="3.40.50.150">
    <property type="entry name" value="Vaccinia Virus protein VP39"/>
    <property type="match status" value="1"/>
</dbReference>
<dbReference type="PANTHER" id="PTHR42912:SF93">
    <property type="entry name" value="N6-ADENOSINE-METHYLTRANSFERASE TMT1A"/>
    <property type="match status" value="1"/>
</dbReference>
<keyword evidence="3" id="KW-1185">Reference proteome</keyword>
<accession>A0A927C9Y4</accession>
<evidence type="ECO:0000313" key="3">
    <source>
        <dbReference type="Proteomes" id="UP000639396"/>
    </source>
</evidence>
<dbReference type="Pfam" id="PF08241">
    <property type="entry name" value="Methyltransf_11"/>
    <property type="match status" value="1"/>
</dbReference>
<name>A0A927C9Y4_9BACL</name>
<gene>
    <name evidence="2" type="ORF">IDH45_09245</name>
</gene>
<dbReference type="GO" id="GO:0032259">
    <property type="term" value="P:methylation"/>
    <property type="evidence" value="ECO:0007669"/>
    <property type="project" value="UniProtKB-KW"/>
</dbReference>
<dbReference type="SUPFAM" id="SSF53335">
    <property type="entry name" value="S-adenosyl-L-methionine-dependent methyltransferases"/>
    <property type="match status" value="1"/>
</dbReference>
<keyword evidence="2" id="KW-0808">Transferase</keyword>
<comment type="caution">
    <text evidence="2">The sequence shown here is derived from an EMBL/GenBank/DDBJ whole genome shotgun (WGS) entry which is preliminary data.</text>
</comment>
<organism evidence="2 3">
    <name type="scientific">Paenibacillus oceani</name>
    <dbReference type="NCBI Taxonomy" id="2772510"/>
    <lineage>
        <taxon>Bacteria</taxon>
        <taxon>Bacillati</taxon>
        <taxon>Bacillota</taxon>
        <taxon>Bacilli</taxon>
        <taxon>Bacillales</taxon>
        <taxon>Paenibacillaceae</taxon>
        <taxon>Paenibacillus</taxon>
    </lineage>
</organism>
<dbReference type="InterPro" id="IPR050508">
    <property type="entry name" value="Methyltransf_Superfamily"/>
</dbReference>
<dbReference type="RefSeq" id="WP_190926818.1">
    <property type="nucleotide sequence ID" value="NZ_JACXJA010000009.1"/>
</dbReference>
<sequence length="277" mass="31646">MSEHKIEMIVFPNPMQHPAWVPPHSPEWYSNLDHELGEYKYPWKSEFYEPTAETIFAQKISSYLTSDSRILDVGCGHGEFTCQFATQAREVVGIDRREGFIAKANQIKPAASVHFMTVDVNNGLPFPDDSFDLVYTKKGPWLFQSDGNREGNRVIKPGGIALLFLHGGTDGGLRELFPGLYTPFTHNLYDMQPLVSTLKLKENHLNLIEIQMIEETEYLSTPEDVLLKKCFGQNAKLKEFVWRECLPGVEAIFRKNATARGLKVTNYYRIVTARVER</sequence>
<evidence type="ECO:0000259" key="1">
    <source>
        <dbReference type="Pfam" id="PF08241"/>
    </source>
</evidence>
<dbReference type="EMBL" id="JACXJA010000009">
    <property type="protein sequence ID" value="MBD2862166.1"/>
    <property type="molecule type" value="Genomic_DNA"/>
</dbReference>
<proteinExistence type="predicted"/>
<feature type="domain" description="Methyltransferase type 11" evidence="1">
    <location>
        <begin position="71"/>
        <end position="162"/>
    </location>
</feature>
<dbReference type="CDD" id="cd02440">
    <property type="entry name" value="AdoMet_MTases"/>
    <property type="match status" value="1"/>
</dbReference>